<accession>A0A5C1AHU4</accession>
<evidence type="ECO:0000259" key="13">
    <source>
        <dbReference type="Pfam" id="PF00999"/>
    </source>
</evidence>
<evidence type="ECO:0000256" key="7">
    <source>
        <dbReference type="ARBA" id="ARBA00022989"/>
    </source>
</evidence>
<protein>
    <submittedName>
        <fullName evidence="14">Na+/H+ antiporter</fullName>
    </submittedName>
</protein>
<feature type="transmembrane region" description="Helical" evidence="12">
    <location>
        <begin position="203"/>
        <end position="225"/>
    </location>
</feature>
<feature type="transmembrane region" description="Helical" evidence="12">
    <location>
        <begin position="34"/>
        <end position="58"/>
    </location>
</feature>
<evidence type="ECO:0000256" key="1">
    <source>
        <dbReference type="ARBA" id="ARBA00004651"/>
    </source>
</evidence>
<reference evidence="15" key="1">
    <citation type="submission" date="2019-08" db="EMBL/GenBank/DDBJ databases">
        <title>Limnoglobus roseus gen. nov., sp. nov., a novel freshwater planctomycete with a giant genome from the family Gemmataceae.</title>
        <authorList>
            <person name="Kulichevskaya I.S."/>
            <person name="Naumoff D.G."/>
            <person name="Miroshnikov K."/>
            <person name="Ivanova A."/>
            <person name="Philippov D.A."/>
            <person name="Hakobyan A."/>
            <person name="Rijpstra I.C."/>
            <person name="Sinninghe Damste J.S."/>
            <person name="Liesack W."/>
            <person name="Dedysh S.N."/>
        </authorList>
    </citation>
    <scope>NUCLEOTIDE SEQUENCE [LARGE SCALE GENOMIC DNA]</scope>
    <source>
        <strain evidence="15">PX52</strain>
    </source>
</reference>
<evidence type="ECO:0000256" key="11">
    <source>
        <dbReference type="ARBA" id="ARBA00023201"/>
    </source>
</evidence>
<keyword evidence="15" id="KW-1185">Reference proteome</keyword>
<feature type="transmembrane region" description="Helical" evidence="12">
    <location>
        <begin position="70"/>
        <end position="87"/>
    </location>
</feature>
<dbReference type="GO" id="GO:0005886">
    <property type="term" value="C:plasma membrane"/>
    <property type="evidence" value="ECO:0007669"/>
    <property type="project" value="UniProtKB-SubCell"/>
</dbReference>
<gene>
    <name evidence="14" type="ORF">PX52LOC_04751</name>
</gene>
<evidence type="ECO:0000256" key="2">
    <source>
        <dbReference type="ARBA" id="ARBA00007367"/>
    </source>
</evidence>
<evidence type="ECO:0000256" key="4">
    <source>
        <dbReference type="ARBA" id="ARBA00022449"/>
    </source>
</evidence>
<comment type="similarity">
    <text evidence="2">Belongs to the monovalent cation:proton antiporter 1 (CPA1) transporter (TC 2.A.36) family.</text>
</comment>
<keyword evidence="4" id="KW-0050">Antiport</keyword>
<dbReference type="GO" id="GO:0098719">
    <property type="term" value="P:sodium ion import across plasma membrane"/>
    <property type="evidence" value="ECO:0007669"/>
    <property type="project" value="TreeGrafter"/>
</dbReference>
<dbReference type="EMBL" id="CP042425">
    <property type="protein sequence ID" value="QEL17747.1"/>
    <property type="molecule type" value="Genomic_DNA"/>
</dbReference>
<evidence type="ECO:0000256" key="10">
    <source>
        <dbReference type="ARBA" id="ARBA00023136"/>
    </source>
</evidence>
<dbReference type="InterPro" id="IPR006153">
    <property type="entry name" value="Cation/H_exchanger_TM"/>
</dbReference>
<comment type="subcellular location">
    <subcellularLocation>
        <location evidence="1">Cell membrane</location>
        <topology evidence="1">Multi-pass membrane protein</topology>
    </subcellularLocation>
</comment>
<feature type="transmembrane region" description="Helical" evidence="12">
    <location>
        <begin position="297"/>
        <end position="330"/>
    </location>
</feature>
<evidence type="ECO:0000256" key="5">
    <source>
        <dbReference type="ARBA" id="ARBA00022475"/>
    </source>
</evidence>
<keyword evidence="7 12" id="KW-1133">Transmembrane helix</keyword>
<feature type="transmembrane region" description="Helical" evidence="12">
    <location>
        <begin position="171"/>
        <end position="191"/>
    </location>
</feature>
<dbReference type="InterPro" id="IPR018422">
    <property type="entry name" value="Cation/H_exchanger_CPA1"/>
</dbReference>
<proteinExistence type="inferred from homology"/>
<dbReference type="Gene3D" id="6.10.140.1330">
    <property type="match status" value="1"/>
</dbReference>
<evidence type="ECO:0000313" key="15">
    <source>
        <dbReference type="Proteomes" id="UP000324974"/>
    </source>
</evidence>
<organism evidence="14 15">
    <name type="scientific">Limnoglobus roseus</name>
    <dbReference type="NCBI Taxonomy" id="2598579"/>
    <lineage>
        <taxon>Bacteria</taxon>
        <taxon>Pseudomonadati</taxon>
        <taxon>Planctomycetota</taxon>
        <taxon>Planctomycetia</taxon>
        <taxon>Gemmatales</taxon>
        <taxon>Gemmataceae</taxon>
        <taxon>Limnoglobus</taxon>
    </lineage>
</organism>
<dbReference type="PANTHER" id="PTHR10110">
    <property type="entry name" value="SODIUM/HYDROGEN EXCHANGER"/>
    <property type="match status" value="1"/>
</dbReference>
<feature type="domain" description="Cation/H+ exchanger transmembrane" evidence="13">
    <location>
        <begin position="14"/>
        <end position="412"/>
    </location>
</feature>
<keyword evidence="11" id="KW-0739">Sodium transport</keyword>
<feature type="transmembrane region" description="Helical" evidence="12">
    <location>
        <begin position="99"/>
        <end position="122"/>
    </location>
</feature>
<keyword evidence="9" id="KW-0406">Ion transport</keyword>
<dbReference type="GO" id="GO:0051453">
    <property type="term" value="P:regulation of intracellular pH"/>
    <property type="evidence" value="ECO:0007669"/>
    <property type="project" value="TreeGrafter"/>
</dbReference>
<evidence type="ECO:0000256" key="6">
    <source>
        <dbReference type="ARBA" id="ARBA00022692"/>
    </source>
</evidence>
<feature type="transmembrane region" description="Helical" evidence="12">
    <location>
        <begin position="231"/>
        <end position="249"/>
    </location>
</feature>
<dbReference type="AlphaFoldDB" id="A0A5C1AHU4"/>
<dbReference type="GO" id="GO:0015385">
    <property type="term" value="F:sodium:proton antiporter activity"/>
    <property type="evidence" value="ECO:0007669"/>
    <property type="project" value="InterPro"/>
</dbReference>
<evidence type="ECO:0000256" key="8">
    <source>
        <dbReference type="ARBA" id="ARBA00023053"/>
    </source>
</evidence>
<dbReference type="KEGG" id="lrs:PX52LOC_04751"/>
<dbReference type="GO" id="GO:0015386">
    <property type="term" value="F:potassium:proton antiporter activity"/>
    <property type="evidence" value="ECO:0007669"/>
    <property type="project" value="TreeGrafter"/>
</dbReference>
<evidence type="ECO:0000256" key="3">
    <source>
        <dbReference type="ARBA" id="ARBA00022448"/>
    </source>
</evidence>
<dbReference type="PANTHER" id="PTHR10110:SF195">
    <property type="entry name" value="NA(+)_H(+) ANTIPORTER NHAS2"/>
    <property type="match status" value="1"/>
</dbReference>
<dbReference type="OrthoDB" id="9809206at2"/>
<keyword evidence="8" id="KW-0915">Sodium</keyword>
<feature type="transmembrane region" description="Helical" evidence="12">
    <location>
        <begin position="131"/>
        <end position="151"/>
    </location>
</feature>
<dbReference type="RefSeq" id="WP_149112317.1">
    <property type="nucleotide sequence ID" value="NZ_CP042425.1"/>
</dbReference>
<keyword evidence="6 12" id="KW-0812">Transmembrane</keyword>
<evidence type="ECO:0000256" key="9">
    <source>
        <dbReference type="ARBA" id="ARBA00023065"/>
    </source>
</evidence>
<feature type="transmembrane region" description="Helical" evidence="12">
    <location>
        <begin position="351"/>
        <end position="375"/>
    </location>
</feature>
<feature type="transmembrane region" description="Helical" evidence="12">
    <location>
        <begin position="256"/>
        <end position="277"/>
    </location>
</feature>
<name>A0A5C1AHU4_9BACT</name>
<keyword evidence="5" id="KW-1003">Cell membrane</keyword>
<evidence type="ECO:0000256" key="12">
    <source>
        <dbReference type="SAM" id="Phobius"/>
    </source>
</evidence>
<sequence>MRTFDLVAALLVLSAGFSYLNHRLLKLPTSIGLMALTLLAAAGVVVAGQFVPALPAAAKAFVAQINFNEAVLHGILGFMLFAGALHVDLRALSRWTVPVLVLATAGVVISTAVVGGLTWLVLHALGIDARFAYCLLFGALISPTDPIAVLGLLKDLHAPEALEVKIAGESLFNDGVGVVVFLAVLGVATGGEDASLVTVAGHFLREAGGGAVFGLAVGYVAYRLFKSVDNYQVEVLLSLAVVAGCYAAAEHLHLSAPIAVVLAGLFVGNPGRAYAMSPTTVNRLDQFWELVDEVLNAVLFVLIGLEVLVLTFTGTLLAAGLAAVGVVLLARLASVALPVGLLRRRYPFEPYTVPILTWGGLRGGISVAMALSVPVDTGGTPVPERDAVIAMTYVVVTFSVLAQGLTVGPLVRRWLPQTERKEHT</sequence>
<dbReference type="Pfam" id="PF00999">
    <property type="entry name" value="Na_H_Exchanger"/>
    <property type="match status" value="1"/>
</dbReference>
<dbReference type="Proteomes" id="UP000324974">
    <property type="component" value="Chromosome"/>
</dbReference>
<keyword evidence="3" id="KW-0813">Transport</keyword>
<evidence type="ECO:0000313" key="14">
    <source>
        <dbReference type="EMBL" id="QEL17747.1"/>
    </source>
</evidence>
<keyword evidence="10 12" id="KW-0472">Membrane</keyword>
<feature type="transmembrane region" description="Helical" evidence="12">
    <location>
        <begin position="387"/>
        <end position="411"/>
    </location>
</feature>